<keyword evidence="7 18" id="KW-0679">Respiratory chain</keyword>
<evidence type="ECO:0000259" key="19">
    <source>
        <dbReference type="Pfam" id="PF00361"/>
    </source>
</evidence>
<evidence type="ECO:0000313" key="20">
    <source>
        <dbReference type="EMBL" id="QLP88969.1"/>
    </source>
</evidence>
<feature type="transmembrane region" description="Helical" evidence="18">
    <location>
        <begin position="136"/>
        <end position="164"/>
    </location>
</feature>
<dbReference type="GO" id="GO:0008137">
    <property type="term" value="F:NADH dehydrogenase (ubiquinone) activity"/>
    <property type="evidence" value="ECO:0007669"/>
    <property type="project" value="UniProtKB-EC"/>
</dbReference>
<keyword evidence="16 18" id="KW-0472">Membrane</keyword>
<dbReference type="InterPro" id="IPR050175">
    <property type="entry name" value="Complex_I_Subunit_2"/>
</dbReference>
<accession>A0A7D6FFU7</accession>
<comment type="function">
    <text evidence="1">Core subunit of the mitochondrial membrane respiratory chain NADH dehydrogenase (Complex I) that is believed to belong to the minimal assembly required for catalysis. Complex I functions in the transfer of electrons from NADH to the respiratory chain. The immediate electron acceptor for the enzyme is believed to be ubiquinone.</text>
</comment>
<evidence type="ECO:0000256" key="10">
    <source>
        <dbReference type="ARBA" id="ARBA00022967"/>
    </source>
</evidence>
<evidence type="ECO:0000256" key="17">
    <source>
        <dbReference type="ARBA" id="ARBA00049551"/>
    </source>
</evidence>
<dbReference type="GO" id="GO:0006120">
    <property type="term" value="P:mitochondrial electron transport, NADH to ubiquinone"/>
    <property type="evidence" value="ECO:0007669"/>
    <property type="project" value="InterPro"/>
</dbReference>
<keyword evidence="14 18" id="KW-0830">Ubiquinone</keyword>
<comment type="similarity">
    <text evidence="3 18">Belongs to the complex I subunit 2 family.</text>
</comment>
<sequence length="340" mass="38146">MFNYPVRVLFSGSLVLGTLIAASSNMWFGAWVGLELNLLSFIPLLSGKSMMASEAALKYFLTQALASIFLFSTILFYLTYFKLCLQIQSGTFSIFTMFTTALLIKLGAAPFHFWFPGVMEGSTWMNNLILMTWQKVAPIILMSYVFCGNLFAYSVIILSVLVGAIGGLNQTSLRKIMAYSSINHLGWILSGLLLSNLFWFSYFLFYCFLSYSLISLFHQLHLSQLHQLFVISDSNNFSKIFLFCNFLSLGGLPPFIGFLPKWLIIQGLVAQSLTMLAVICTTMTLIVLFYYLRVFFPSILLTSAMPKWLNPSTSWGSMNTALASISLLGLPLFPVVYMLS</sequence>
<geneLocation type="mitochondrion" evidence="20"/>
<evidence type="ECO:0000256" key="18">
    <source>
        <dbReference type="RuleBase" id="RU003403"/>
    </source>
</evidence>
<dbReference type="GO" id="GO:0005743">
    <property type="term" value="C:mitochondrial inner membrane"/>
    <property type="evidence" value="ECO:0007669"/>
    <property type="project" value="UniProtKB-SubCell"/>
</dbReference>
<evidence type="ECO:0000256" key="13">
    <source>
        <dbReference type="ARBA" id="ARBA00023027"/>
    </source>
</evidence>
<reference evidence="20" key="2">
    <citation type="submission" date="2020-04" db="EMBL/GenBank/DDBJ databases">
        <authorList>
            <person name="Xu X."/>
        </authorList>
    </citation>
    <scope>NUCLEOTIDE SEQUENCE</scope>
</reference>
<dbReference type="Pfam" id="PF00361">
    <property type="entry name" value="Proton_antipo_M"/>
    <property type="match status" value="1"/>
</dbReference>
<keyword evidence="6" id="KW-0813">Transport</keyword>
<feature type="transmembrane region" description="Helical" evidence="18">
    <location>
        <begin position="92"/>
        <end position="115"/>
    </location>
</feature>
<gene>
    <name evidence="20" type="primary">ND2</name>
</gene>
<dbReference type="InterPro" id="IPR003917">
    <property type="entry name" value="NADH_UbQ_OxRdtase_chain2"/>
</dbReference>
<keyword evidence="8 18" id="KW-0812">Transmembrane</keyword>
<dbReference type="PANTHER" id="PTHR46552:SF1">
    <property type="entry name" value="NADH-UBIQUINONE OXIDOREDUCTASE CHAIN 2"/>
    <property type="match status" value="1"/>
</dbReference>
<evidence type="ECO:0000256" key="3">
    <source>
        <dbReference type="ARBA" id="ARBA00007012"/>
    </source>
</evidence>
<proteinExistence type="inferred from homology"/>
<feature type="transmembrane region" description="Helical" evidence="18">
    <location>
        <begin position="59"/>
        <end position="80"/>
    </location>
</feature>
<evidence type="ECO:0000256" key="11">
    <source>
        <dbReference type="ARBA" id="ARBA00022982"/>
    </source>
</evidence>
<evidence type="ECO:0000256" key="7">
    <source>
        <dbReference type="ARBA" id="ARBA00022660"/>
    </source>
</evidence>
<keyword evidence="9 18" id="KW-0999">Mitochondrion inner membrane</keyword>
<evidence type="ECO:0000256" key="6">
    <source>
        <dbReference type="ARBA" id="ARBA00022448"/>
    </source>
</evidence>
<evidence type="ECO:0000256" key="15">
    <source>
        <dbReference type="ARBA" id="ARBA00023128"/>
    </source>
</evidence>
<feature type="transmembrane region" description="Helical" evidence="18">
    <location>
        <begin position="276"/>
        <end position="300"/>
    </location>
</feature>
<keyword evidence="10 18" id="KW-1278">Translocase</keyword>
<comment type="catalytic activity">
    <reaction evidence="17 18">
        <text>a ubiquinone + NADH + 5 H(+)(in) = a ubiquinol + NAD(+) + 4 H(+)(out)</text>
        <dbReference type="Rhea" id="RHEA:29091"/>
        <dbReference type="Rhea" id="RHEA-COMP:9565"/>
        <dbReference type="Rhea" id="RHEA-COMP:9566"/>
        <dbReference type="ChEBI" id="CHEBI:15378"/>
        <dbReference type="ChEBI" id="CHEBI:16389"/>
        <dbReference type="ChEBI" id="CHEBI:17976"/>
        <dbReference type="ChEBI" id="CHEBI:57540"/>
        <dbReference type="ChEBI" id="CHEBI:57945"/>
        <dbReference type="EC" id="7.1.1.2"/>
    </reaction>
</comment>
<evidence type="ECO:0000256" key="4">
    <source>
        <dbReference type="ARBA" id="ARBA00012944"/>
    </source>
</evidence>
<feature type="transmembrane region" description="Helical" evidence="18">
    <location>
        <begin position="176"/>
        <end position="195"/>
    </location>
</feature>
<dbReference type="CTD" id="4536"/>
<feature type="transmembrane region" description="Helical" evidence="18">
    <location>
        <begin position="320"/>
        <end position="339"/>
    </location>
</feature>
<reference evidence="20" key="1">
    <citation type="journal article" date="2020" name="PeerJ">
        <title>Six complete mitochondrial genomes of mayflies from three genera of Ephemerellidae (Insecta: Ephemeroptera) with inversion and translocation of trnI rearrangement and their phylogenetic relationships.</title>
        <authorList>
            <person name="Xu X.D."/>
            <person name="Jia Y.Y."/>
            <person name="Cao S.S."/>
            <person name="Zhang Z.Y."/>
            <person name="Storey K.B."/>
            <person name="Yu D.N."/>
            <person name="Zhang J.Y."/>
        </authorList>
    </citation>
    <scope>NUCLEOTIDE SEQUENCE</scope>
</reference>
<name>A0A7D6FFU7_9INSE</name>
<feature type="domain" description="NADH:quinone oxidoreductase/Mrp antiporter transmembrane" evidence="19">
    <location>
        <begin position="24"/>
        <end position="285"/>
    </location>
</feature>
<evidence type="ECO:0000256" key="12">
    <source>
        <dbReference type="ARBA" id="ARBA00022989"/>
    </source>
</evidence>
<feature type="transmembrane region" description="Helical" evidence="18">
    <location>
        <begin position="240"/>
        <end position="264"/>
    </location>
</feature>
<dbReference type="GeneID" id="58901269"/>
<dbReference type="AlphaFoldDB" id="A0A7D6FFU7"/>
<comment type="function">
    <text evidence="18">Core subunit of the mitochondrial membrane respiratory chain NADH dehydrogenase (Complex I) which catalyzes electron transfer from NADH through the respiratory chain, using ubiquinone as an electron acceptor. Essential for the catalytic activity and assembly of complex I.</text>
</comment>
<organism evidence="20">
    <name type="scientific">Serratella sp. Liaoning-2019</name>
    <dbReference type="NCBI Taxonomy" id="2748057"/>
    <lineage>
        <taxon>Eukaryota</taxon>
        <taxon>Metazoa</taxon>
        <taxon>Ecdysozoa</taxon>
        <taxon>Arthropoda</taxon>
        <taxon>Hexapoda</taxon>
        <taxon>Insecta</taxon>
        <taxon>Pterygota</taxon>
        <taxon>Palaeoptera</taxon>
        <taxon>Ephemeroptera</taxon>
        <taxon>Pannota</taxon>
        <taxon>Ephemerellidae</taxon>
        <taxon>Serratella</taxon>
    </lineage>
</organism>
<evidence type="ECO:0000256" key="16">
    <source>
        <dbReference type="ARBA" id="ARBA00023136"/>
    </source>
</evidence>
<dbReference type="RefSeq" id="YP_009918067.1">
    <property type="nucleotide sequence ID" value="NC_050280.1"/>
</dbReference>
<keyword evidence="11 18" id="KW-0249">Electron transport</keyword>
<evidence type="ECO:0000256" key="9">
    <source>
        <dbReference type="ARBA" id="ARBA00022792"/>
    </source>
</evidence>
<keyword evidence="12 18" id="KW-1133">Transmembrane helix</keyword>
<dbReference type="EC" id="7.1.1.2" evidence="4 18"/>
<dbReference type="PRINTS" id="PR01436">
    <property type="entry name" value="NADHDHGNASE2"/>
</dbReference>
<evidence type="ECO:0000256" key="2">
    <source>
        <dbReference type="ARBA" id="ARBA00004448"/>
    </source>
</evidence>
<keyword evidence="15 18" id="KW-0496">Mitochondrion</keyword>
<dbReference type="InterPro" id="IPR001750">
    <property type="entry name" value="ND/Mrp_TM"/>
</dbReference>
<evidence type="ECO:0000256" key="5">
    <source>
        <dbReference type="ARBA" id="ARBA00021008"/>
    </source>
</evidence>
<dbReference type="EMBL" id="MT274128">
    <property type="protein sequence ID" value="QLP88969.1"/>
    <property type="molecule type" value="Genomic_DNA"/>
</dbReference>
<dbReference type="PANTHER" id="PTHR46552">
    <property type="entry name" value="NADH-UBIQUINONE OXIDOREDUCTASE CHAIN 2"/>
    <property type="match status" value="1"/>
</dbReference>
<evidence type="ECO:0000256" key="1">
    <source>
        <dbReference type="ARBA" id="ARBA00003257"/>
    </source>
</evidence>
<evidence type="ECO:0000256" key="8">
    <source>
        <dbReference type="ARBA" id="ARBA00022692"/>
    </source>
</evidence>
<keyword evidence="13 18" id="KW-0520">NAD</keyword>
<comment type="subcellular location">
    <subcellularLocation>
        <location evidence="2 18">Mitochondrion inner membrane</location>
        <topology evidence="2 18">Multi-pass membrane protein</topology>
    </subcellularLocation>
</comment>
<protein>
    <recommendedName>
        <fullName evidence="5 18">NADH-ubiquinone oxidoreductase chain 2</fullName>
        <ecNumber evidence="4 18">7.1.1.2</ecNumber>
    </recommendedName>
</protein>
<evidence type="ECO:0000256" key="14">
    <source>
        <dbReference type="ARBA" id="ARBA00023075"/>
    </source>
</evidence>